<dbReference type="EMBL" id="CP121682">
    <property type="protein sequence ID" value="WGD42196.1"/>
    <property type="molecule type" value="Genomic_DNA"/>
</dbReference>
<gene>
    <name evidence="2" type="ORF">PYS65_19765</name>
</gene>
<protein>
    <recommendedName>
        <fullName evidence="4">ParB/Sulfiredoxin domain-containing protein</fullName>
    </recommendedName>
</protein>
<evidence type="ECO:0008006" key="4">
    <source>
        <dbReference type="Google" id="ProtNLM"/>
    </source>
</evidence>
<feature type="region of interest" description="Disordered" evidence="1">
    <location>
        <begin position="268"/>
        <end position="303"/>
    </location>
</feature>
<keyword evidence="3" id="KW-1185">Reference proteome</keyword>
<feature type="region of interest" description="Disordered" evidence="1">
    <location>
        <begin position="1"/>
        <end position="26"/>
    </location>
</feature>
<feature type="compositionally biased region" description="Polar residues" evidence="1">
    <location>
        <begin position="276"/>
        <end position="287"/>
    </location>
</feature>
<evidence type="ECO:0000313" key="3">
    <source>
        <dbReference type="Proteomes" id="UP001216440"/>
    </source>
</evidence>
<sequence length="450" mass="50674">MRQASMHVASLALDETNPRHTHPTSSLEQSIAALLENHPEKLVRLARDISQHGVNPTDLTIVLVDGDRNVVLEGNRRVAALMLLHNPALAPTEKLRKQFAAIARNGEVPRRLACVIAESRMQAEHWIKLKHTGENNGVGTVPWNPGEASRFKGRATPTEKARLFIEAVHAWFPDDLELLANARIVREKRITNLGRMIADPTVRNRLGISVEGDVVLSSFPSARLHPILSRLFSDLAGPVSVDQIYSKRQREDYLQGVEDYLPKLADRLEEPEKYSKSTNTTEGNSKVSVADNDTTEDKKPTRRKRADFEKRLFQGVKLRHVSLRSSEVLEEAQQIKIDEMPNVASIMVRAVVDIVVTEVYEQLGWRRNKDSLKGRIGAVLHQVDPEKNEPLLANAWRLSQEEDGALVLKTLHAFIHSWQSNPLTSEVRKLSLAYGPLLNKADELLEKKKR</sequence>
<proteinExistence type="predicted"/>
<dbReference type="Proteomes" id="UP001216440">
    <property type="component" value="Chromosome"/>
</dbReference>
<organism evidence="2 3">
    <name type="scientific">Streptomyces cathayae</name>
    <dbReference type="NCBI Taxonomy" id="3031124"/>
    <lineage>
        <taxon>Bacteria</taxon>
        <taxon>Bacillati</taxon>
        <taxon>Actinomycetota</taxon>
        <taxon>Actinomycetes</taxon>
        <taxon>Kitasatosporales</taxon>
        <taxon>Streptomycetaceae</taxon>
        <taxon>Streptomyces</taxon>
    </lineage>
</organism>
<name>A0ABY8K2B1_9ACTN</name>
<accession>A0ABY8K2B1</accession>
<evidence type="ECO:0000256" key="1">
    <source>
        <dbReference type="SAM" id="MobiDB-lite"/>
    </source>
</evidence>
<dbReference type="RefSeq" id="WP_279335250.1">
    <property type="nucleotide sequence ID" value="NZ_CP121682.1"/>
</dbReference>
<evidence type="ECO:0000313" key="2">
    <source>
        <dbReference type="EMBL" id="WGD42196.1"/>
    </source>
</evidence>
<reference evidence="2 3" key="1">
    <citation type="submission" date="2023-03" db="EMBL/GenBank/DDBJ databases">
        <authorList>
            <person name="Mo P."/>
        </authorList>
    </citation>
    <scope>NUCLEOTIDE SEQUENCE [LARGE SCALE GENOMIC DNA]</scope>
    <source>
        <strain evidence="2 3">HUAS 5</strain>
    </source>
</reference>